<gene>
    <name evidence="6" type="primary">csrA</name>
    <name evidence="7" type="ORF">CPRO_28690</name>
    <name evidence="8" type="ORF">SAMN02745151_02525</name>
</gene>
<evidence type="ECO:0000256" key="3">
    <source>
        <dbReference type="ARBA" id="ARBA00022795"/>
    </source>
</evidence>
<evidence type="ECO:0000313" key="9">
    <source>
        <dbReference type="Proteomes" id="UP000068026"/>
    </source>
</evidence>
<dbReference type="HAMAP" id="MF_00167">
    <property type="entry name" value="CsrA"/>
    <property type="match status" value="1"/>
</dbReference>
<dbReference type="GO" id="GO:0006402">
    <property type="term" value="P:mRNA catabolic process"/>
    <property type="evidence" value="ECO:0007669"/>
    <property type="project" value="InterPro"/>
</dbReference>
<evidence type="ECO:0000256" key="5">
    <source>
        <dbReference type="ARBA" id="ARBA00022884"/>
    </source>
</evidence>
<dbReference type="PANTHER" id="PTHR34984">
    <property type="entry name" value="CARBON STORAGE REGULATOR"/>
    <property type="match status" value="1"/>
</dbReference>
<dbReference type="GO" id="GO:0044781">
    <property type="term" value="P:bacterial-type flagellum organization"/>
    <property type="evidence" value="ECO:0007669"/>
    <property type="project" value="UniProtKB-KW"/>
</dbReference>
<keyword evidence="5 6" id="KW-0694">RNA-binding</keyword>
<keyword evidence="9" id="KW-1185">Reference proteome</keyword>
<dbReference type="GO" id="GO:0005829">
    <property type="term" value="C:cytosol"/>
    <property type="evidence" value="ECO:0007669"/>
    <property type="project" value="TreeGrafter"/>
</dbReference>
<dbReference type="SUPFAM" id="SSF117130">
    <property type="entry name" value="CsrA-like"/>
    <property type="match status" value="1"/>
</dbReference>
<dbReference type="EMBL" id="FQUA01000013">
    <property type="protein sequence ID" value="SHF01440.1"/>
    <property type="molecule type" value="Genomic_DNA"/>
</dbReference>
<evidence type="ECO:0000313" key="8">
    <source>
        <dbReference type="EMBL" id="SHF01440.1"/>
    </source>
</evidence>
<dbReference type="Gene3D" id="2.60.40.4380">
    <property type="entry name" value="Translational regulator CsrA"/>
    <property type="match status" value="1"/>
</dbReference>
<dbReference type="EMBL" id="CP014223">
    <property type="protein sequence ID" value="AMJ42410.1"/>
    <property type="molecule type" value="Genomic_DNA"/>
</dbReference>
<reference evidence="7 9" key="1">
    <citation type="journal article" date="2016" name="Genome Announc.">
        <title>Complete Genome Sequence of the Amino Acid-Fermenting Clostridium propionicum X2 (DSM 1682).</title>
        <authorList>
            <person name="Poehlein A."/>
            <person name="Schlien K."/>
            <person name="Chowdhury N.P."/>
            <person name="Gottschalk G."/>
            <person name="Buckel W."/>
            <person name="Daniel R."/>
        </authorList>
    </citation>
    <scope>NUCLEOTIDE SEQUENCE [LARGE SCALE GENOMIC DNA]</scope>
    <source>
        <strain evidence="7 9">X2</strain>
    </source>
</reference>
<name>A0A110A7K3_ANAPI</name>
<reference evidence="10" key="3">
    <citation type="submission" date="2016-11" db="EMBL/GenBank/DDBJ databases">
        <authorList>
            <person name="Jaros S."/>
            <person name="Januszkiewicz K."/>
            <person name="Wedrychowicz H."/>
        </authorList>
    </citation>
    <scope>NUCLEOTIDE SEQUENCE [LARGE SCALE GENOMIC DNA]</scope>
    <source>
        <strain evidence="10">DSM 1682</strain>
    </source>
</reference>
<organism evidence="8 10">
    <name type="scientific">Anaerotignum propionicum DSM 1682</name>
    <dbReference type="NCBI Taxonomy" id="991789"/>
    <lineage>
        <taxon>Bacteria</taxon>
        <taxon>Bacillati</taxon>
        <taxon>Bacillota</taxon>
        <taxon>Clostridia</taxon>
        <taxon>Lachnospirales</taxon>
        <taxon>Anaerotignaceae</taxon>
        <taxon>Anaerotignum</taxon>
    </lineage>
</organism>
<comment type="similarity">
    <text evidence="6">Belongs to the CsrA/RsmA family.</text>
</comment>
<sequence>MLVLQRKIGQSIYIGEDIKITIQDITADKVKISIDAPKDIMIMREELKLATMSNQEALSSSSDSVAMLKKLFQK</sequence>
<dbReference type="Proteomes" id="UP000184204">
    <property type="component" value="Unassembled WGS sequence"/>
</dbReference>
<evidence type="ECO:0000256" key="4">
    <source>
        <dbReference type="ARBA" id="ARBA00022845"/>
    </source>
</evidence>
<proteinExistence type="inferred from homology"/>
<dbReference type="Pfam" id="PF02599">
    <property type="entry name" value="CsrA"/>
    <property type="match status" value="1"/>
</dbReference>
<accession>A0A110A7K3</accession>
<evidence type="ECO:0000313" key="10">
    <source>
        <dbReference type="Proteomes" id="UP000184204"/>
    </source>
</evidence>
<keyword evidence="2 6" id="KW-0678">Repressor</keyword>
<dbReference type="GO" id="GO:0006109">
    <property type="term" value="P:regulation of carbohydrate metabolic process"/>
    <property type="evidence" value="ECO:0007669"/>
    <property type="project" value="InterPro"/>
</dbReference>
<dbReference type="OrthoDB" id="9809061at2"/>
<dbReference type="GO" id="GO:0045947">
    <property type="term" value="P:negative regulation of translational initiation"/>
    <property type="evidence" value="ECO:0007669"/>
    <property type="project" value="UniProtKB-UniRule"/>
</dbReference>
<dbReference type="AlphaFoldDB" id="A0A110A7K3"/>
<dbReference type="Proteomes" id="UP000068026">
    <property type="component" value="Chromosome"/>
</dbReference>
<evidence type="ECO:0000313" key="7">
    <source>
        <dbReference type="EMBL" id="AMJ42410.1"/>
    </source>
</evidence>
<keyword evidence="4 6" id="KW-0810">Translation regulation</keyword>
<evidence type="ECO:0000256" key="6">
    <source>
        <dbReference type="HAMAP-Rule" id="MF_00167"/>
    </source>
</evidence>
<dbReference type="PANTHER" id="PTHR34984:SF1">
    <property type="entry name" value="CARBON STORAGE REGULATOR"/>
    <property type="match status" value="1"/>
</dbReference>
<evidence type="ECO:0000256" key="2">
    <source>
        <dbReference type="ARBA" id="ARBA00022491"/>
    </source>
</evidence>
<reference evidence="8" key="4">
    <citation type="submission" date="2016-11" db="EMBL/GenBank/DDBJ databases">
        <authorList>
            <person name="Varghese N."/>
            <person name="Submissions S."/>
        </authorList>
    </citation>
    <scope>NUCLEOTIDE SEQUENCE</scope>
    <source>
        <strain evidence="8">DSM 1682</strain>
    </source>
</reference>
<comment type="subcellular location">
    <subcellularLocation>
        <location evidence="6">Cytoplasm</location>
    </subcellularLocation>
</comment>
<keyword evidence="3 6" id="KW-1005">Bacterial flagellum biogenesis</keyword>
<comment type="subunit">
    <text evidence="6">Homodimer; the beta-strands of each monomer intercalate to form a hydrophobic core, while the alpha-helices form wings that extend away from the core.</text>
</comment>
<reference evidence="9" key="2">
    <citation type="submission" date="2016-01" db="EMBL/GenBank/DDBJ databases">
        <authorList>
            <person name="Poehlein A."/>
            <person name="Schlien K."/>
            <person name="Gottschalk G."/>
            <person name="Buckel W."/>
            <person name="Daniel R."/>
        </authorList>
    </citation>
    <scope>NUCLEOTIDE SEQUENCE [LARGE SCALE GENOMIC DNA]</scope>
    <source>
        <strain evidence="9">X2</strain>
    </source>
</reference>
<dbReference type="KEGG" id="cpro:CPRO_28690"/>
<dbReference type="InterPro" id="IPR036107">
    <property type="entry name" value="CsrA_sf"/>
</dbReference>
<dbReference type="GO" id="GO:0048027">
    <property type="term" value="F:mRNA 5'-UTR binding"/>
    <property type="evidence" value="ECO:0007669"/>
    <property type="project" value="UniProtKB-UniRule"/>
</dbReference>
<comment type="function">
    <text evidence="6">A translational regulator that binds mRNA to regulate translation initiation and/or mRNA stability. Usually binds in the 5'-UTR at or near the Shine-Dalgarno sequence preventing ribosome-binding, thus repressing translation. Its main target seems to be the major flagellin gene, while its function is anatagonized by FliW.</text>
</comment>
<dbReference type="GO" id="GO:1902208">
    <property type="term" value="P:regulation of bacterial-type flagellum assembly"/>
    <property type="evidence" value="ECO:0007669"/>
    <property type="project" value="UniProtKB-UniRule"/>
</dbReference>
<dbReference type="InterPro" id="IPR003751">
    <property type="entry name" value="CsrA"/>
</dbReference>
<evidence type="ECO:0000256" key="1">
    <source>
        <dbReference type="ARBA" id="ARBA00022490"/>
    </source>
</evidence>
<protein>
    <recommendedName>
        <fullName evidence="6">Translational regulator CsrA</fullName>
    </recommendedName>
</protein>
<dbReference type="RefSeq" id="WP_066053177.1">
    <property type="nucleotide sequence ID" value="NZ_CP014223.1"/>
</dbReference>
<keyword evidence="1 6" id="KW-0963">Cytoplasm</keyword>